<dbReference type="GO" id="GO:0008829">
    <property type="term" value="F:dCTP deaminase activity"/>
    <property type="evidence" value="ECO:0007669"/>
    <property type="project" value="InterPro"/>
</dbReference>
<protein>
    <submittedName>
        <fullName evidence="3">dCTP deaminase</fullName>
    </submittedName>
</protein>
<dbReference type="CDD" id="cd07557">
    <property type="entry name" value="trimeric_dUTPase"/>
    <property type="match status" value="1"/>
</dbReference>
<accession>A0A1G6XJN6</accession>
<keyword evidence="2" id="KW-0546">Nucleotide metabolism</keyword>
<reference evidence="4" key="1">
    <citation type="submission" date="2016-10" db="EMBL/GenBank/DDBJ databases">
        <authorList>
            <person name="Varghese N."/>
            <person name="Submissions S."/>
        </authorList>
    </citation>
    <scope>NUCLEOTIDE SEQUENCE [LARGE SCALE GENOMIC DNA]</scope>
    <source>
        <strain evidence="4">DSM 25811 / CCM 8410 / LMG 26954 / E90</strain>
    </source>
</reference>
<dbReference type="Pfam" id="PF22769">
    <property type="entry name" value="DCD"/>
    <property type="match status" value="1"/>
</dbReference>
<dbReference type="GO" id="GO:0006229">
    <property type="term" value="P:dUTP biosynthetic process"/>
    <property type="evidence" value="ECO:0007669"/>
    <property type="project" value="InterPro"/>
</dbReference>
<evidence type="ECO:0000256" key="2">
    <source>
        <dbReference type="ARBA" id="ARBA00023080"/>
    </source>
</evidence>
<name>A0A1G6XJN6_NIADE</name>
<evidence type="ECO:0000313" key="4">
    <source>
        <dbReference type="Proteomes" id="UP000198757"/>
    </source>
</evidence>
<dbReference type="NCBIfam" id="TIGR02274">
    <property type="entry name" value="dCTP_deam"/>
    <property type="match status" value="1"/>
</dbReference>
<dbReference type="AlphaFoldDB" id="A0A1G6XJN6"/>
<evidence type="ECO:0000313" key="3">
    <source>
        <dbReference type="EMBL" id="SDD77575.1"/>
    </source>
</evidence>
<organism evidence="3 4">
    <name type="scientific">Niabella drilacis (strain DSM 25811 / CCM 8410 / CCUG 62505 / LMG 26954 / E90)</name>
    <dbReference type="NCBI Taxonomy" id="1285928"/>
    <lineage>
        <taxon>Bacteria</taxon>
        <taxon>Pseudomonadati</taxon>
        <taxon>Bacteroidota</taxon>
        <taxon>Chitinophagia</taxon>
        <taxon>Chitinophagales</taxon>
        <taxon>Chitinophagaceae</taxon>
        <taxon>Niabella</taxon>
    </lineage>
</organism>
<dbReference type="Proteomes" id="UP000198757">
    <property type="component" value="Unassembled WGS sequence"/>
</dbReference>
<proteinExistence type="predicted"/>
<gene>
    <name evidence="3" type="ORF">SAMN04487894_11377</name>
</gene>
<evidence type="ECO:0000256" key="1">
    <source>
        <dbReference type="ARBA" id="ARBA00022801"/>
    </source>
</evidence>
<dbReference type="InterPro" id="IPR036157">
    <property type="entry name" value="dUTPase-like_sf"/>
</dbReference>
<sequence>MVILSLPKNGTAYQNKFMTLTKTQIKALIKSENLSISPLLEEDQIGDLTIDFRIGTDFLVTINGSNPFIDASLNNNDKFPIKNSFQETRRKLGETFLLHPNQTVLVSSLEYIKLPSNTYAELTLRSSYLRLGLTISAIVQPGYCGCISMELTNINKVPINLTVGAAIIQARLFEISESINYFEKKRKYMCQVRPVMSAVAADSDLKRLQSIWKQNNYVT</sequence>
<dbReference type="PANTHER" id="PTHR42680:SF3">
    <property type="entry name" value="DCTP DEAMINASE"/>
    <property type="match status" value="1"/>
</dbReference>
<dbReference type="STRING" id="1285928.SAMN04487894_11377"/>
<dbReference type="SUPFAM" id="SSF51283">
    <property type="entry name" value="dUTPase-like"/>
    <property type="match status" value="1"/>
</dbReference>
<dbReference type="EMBL" id="FMZO01000013">
    <property type="protein sequence ID" value="SDD77575.1"/>
    <property type="molecule type" value="Genomic_DNA"/>
</dbReference>
<keyword evidence="4" id="KW-1185">Reference proteome</keyword>
<keyword evidence="1" id="KW-0378">Hydrolase</keyword>
<dbReference type="InterPro" id="IPR011962">
    <property type="entry name" value="dCTP_deaminase"/>
</dbReference>
<dbReference type="Gene3D" id="2.70.40.10">
    <property type="match status" value="1"/>
</dbReference>
<dbReference type="PANTHER" id="PTHR42680">
    <property type="entry name" value="DCTP DEAMINASE"/>
    <property type="match status" value="1"/>
</dbReference>
<dbReference type="InterPro" id="IPR033704">
    <property type="entry name" value="dUTPase_trimeric"/>
</dbReference>